<organism evidence="2 3">
    <name type="scientific">Flavobacterium nakdongensis</name>
    <dbReference type="NCBI Taxonomy" id="3073563"/>
    <lineage>
        <taxon>Bacteria</taxon>
        <taxon>Pseudomonadati</taxon>
        <taxon>Bacteroidota</taxon>
        <taxon>Flavobacteriia</taxon>
        <taxon>Flavobacteriales</taxon>
        <taxon>Flavobacteriaceae</taxon>
        <taxon>Flavobacterium</taxon>
    </lineage>
</organism>
<proteinExistence type="predicted"/>
<dbReference type="InterPro" id="IPR041519">
    <property type="entry name" value="HEPN_RiboL-PSP"/>
</dbReference>
<accession>A0ABY9RCV0</accession>
<keyword evidence="3" id="KW-1185">Reference proteome</keyword>
<name>A0ABY9RCV0_9FLAO</name>
<protein>
    <submittedName>
        <fullName evidence="2">HEPN domain-containing protein</fullName>
    </submittedName>
</protein>
<feature type="domain" description="RiboL-PSP-HEPN" evidence="1">
    <location>
        <begin position="14"/>
        <end position="161"/>
    </location>
</feature>
<evidence type="ECO:0000259" key="1">
    <source>
        <dbReference type="Pfam" id="PF18735"/>
    </source>
</evidence>
<dbReference type="Proteomes" id="UP001180481">
    <property type="component" value="Chromosome"/>
</dbReference>
<dbReference type="EMBL" id="CP133721">
    <property type="protein sequence ID" value="WMW77997.1"/>
    <property type="molecule type" value="Genomic_DNA"/>
</dbReference>
<reference evidence="2" key="1">
    <citation type="submission" date="2023-09" db="EMBL/GenBank/DDBJ databases">
        <title>Flavobacterium sp. 20NA77.7 isolated from freshwater.</title>
        <authorList>
            <person name="Le V."/>
            <person name="Ko S.-R."/>
            <person name="Ahn C.-Y."/>
            <person name="Oh H.-M."/>
        </authorList>
    </citation>
    <scope>NUCLEOTIDE SEQUENCE</scope>
    <source>
        <strain evidence="2">20NA77.7</strain>
    </source>
</reference>
<sequence>MNNLVAKQSIDDCSLEMEEIQKIIDVFGQSHSIVPYLTNYAIVKCCGTIENTFKAILSDFHNTLPIQAKNYIETTFTNSSMNPSKENICKSLKRFDENWNTEFKHKLDLEPNKSQIDSSLKSLNDARNEFAHGGYPRVSFGSVKTYFHDSKKIIEIIDDVVK</sequence>
<dbReference type="RefSeq" id="WP_309532323.1">
    <property type="nucleotide sequence ID" value="NZ_CP133721.1"/>
</dbReference>
<gene>
    <name evidence="2" type="ORF">RF683_00700</name>
</gene>
<evidence type="ECO:0000313" key="2">
    <source>
        <dbReference type="EMBL" id="WMW77997.1"/>
    </source>
</evidence>
<dbReference type="Pfam" id="PF18735">
    <property type="entry name" value="HEPN_RiboL-PSP"/>
    <property type="match status" value="1"/>
</dbReference>
<evidence type="ECO:0000313" key="3">
    <source>
        <dbReference type="Proteomes" id="UP001180481"/>
    </source>
</evidence>